<dbReference type="PANTHER" id="PTHR33406">
    <property type="entry name" value="MEMBRANE PROTEIN MJ1562-RELATED"/>
    <property type="match status" value="1"/>
</dbReference>
<sequence>MERYTQFLLKHRLQILLLFIVLAAVCAVLAGMTDINSRLDGYLPETSPSVTAERIMEEEYGQTVPNMRVLLFEVSVPKALEYKERLKAAKGVKEVVWLDDAVNIHVPLEMAPSKTVEEWYQDGNALFSLTVEVGKERQAAAAVRDVIGEENCMSGPAAESAAAASELYRNAGLILLLEALLVLFLLILASDSWFEPVIILLAIGGAVVMNLGTDLILGSVSFLTVAACPALQIVLMAGQAVHMLRRYTGNRDSGMQTEQAMSATVSQSAGSILTGSLAMAAGFLALTFMDLEIGSELGWAMIKAIACSLAGLLCFLPALASVAGGLLDKTRHRPLAAGFGRFSGFVMKLRIPVLIASVLLVPVLFLAQRQNLIYYGDSADGVSEETQIGKDTQTIRDLYGVSSPVVLMVPRGELEKEQAMNAELLDLDCVTSVISYAGSVGDAIPEEYVSSDVLSRFYSAHYSRFLITLDVQEQDPDWEEKVIAVRNIGEKYYGDEIQYAGDLVGAKDMKTILTQDGRSIILLAAVFLFVILLLIFRSLFLPLPALLISAASVCTCLGLPYFFGTPLFWSGGAAAGVIQAAVTVYGAVFLTGQYLKFRKKLPKKKAARENIKACAQPILISALVQAFGGIIFGALSLNGAARQFGILAGAGAVSSFVLLLFVLPALLVLFDRVIRRVSLHADFYMEYENGNKRKGAGK</sequence>
<evidence type="ECO:0000256" key="1">
    <source>
        <dbReference type="ARBA" id="ARBA00004651"/>
    </source>
</evidence>
<evidence type="ECO:0000256" key="6">
    <source>
        <dbReference type="SAM" id="Phobius"/>
    </source>
</evidence>
<feature type="transmembrane region" description="Helical" evidence="6">
    <location>
        <begin position="223"/>
        <end position="244"/>
    </location>
</feature>
<proteinExistence type="predicted"/>
<accession>A0A9D2I6E1</accession>
<protein>
    <submittedName>
        <fullName evidence="8">MMPL family transporter</fullName>
    </submittedName>
</protein>
<dbReference type="Proteomes" id="UP000886858">
    <property type="component" value="Unassembled WGS sequence"/>
</dbReference>
<reference evidence="8" key="2">
    <citation type="submission" date="2021-04" db="EMBL/GenBank/DDBJ databases">
        <authorList>
            <person name="Gilroy R."/>
        </authorList>
    </citation>
    <scope>NUCLEOTIDE SEQUENCE</scope>
    <source>
        <strain evidence="8">CHK179-7159</strain>
    </source>
</reference>
<feature type="transmembrane region" description="Helical" evidence="6">
    <location>
        <begin position="349"/>
        <end position="367"/>
    </location>
</feature>
<feature type="transmembrane region" description="Helical" evidence="6">
    <location>
        <begin position="519"/>
        <end position="536"/>
    </location>
</feature>
<organism evidence="8 9">
    <name type="scientific">Candidatus Eisenbergiella merdipullorum</name>
    <dbReference type="NCBI Taxonomy" id="2838553"/>
    <lineage>
        <taxon>Bacteria</taxon>
        <taxon>Bacillati</taxon>
        <taxon>Bacillota</taxon>
        <taxon>Clostridia</taxon>
        <taxon>Lachnospirales</taxon>
        <taxon>Lachnospiraceae</taxon>
        <taxon>Eisenbergiella</taxon>
    </lineage>
</organism>
<reference evidence="8" key="1">
    <citation type="journal article" date="2021" name="PeerJ">
        <title>Extensive microbial diversity within the chicken gut microbiome revealed by metagenomics and culture.</title>
        <authorList>
            <person name="Gilroy R."/>
            <person name="Ravi A."/>
            <person name="Getino M."/>
            <person name="Pursley I."/>
            <person name="Horton D.L."/>
            <person name="Alikhan N.F."/>
            <person name="Baker D."/>
            <person name="Gharbi K."/>
            <person name="Hall N."/>
            <person name="Watson M."/>
            <person name="Adriaenssens E.M."/>
            <person name="Foster-Nyarko E."/>
            <person name="Jarju S."/>
            <person name="Secka A."/>
            <person name="Antonio M."/>
            <person name="Oren A."/>
            <person name="Chaudhuri R.R."/>
            <person name="La Ragione R."/>
            <person name="Hildebrand F."/>
            <person name="Pallen M.J."/>
        </authorList>
    </citation>
    <scope>NUCLEOTIDE SEQUENCE</scope>
    <source>
        <strain evidence="8">CHK179-7159</strain>
    </source>
</reference>
<comment type="caution">
    <text evidence="8">The sequence shown here is derived from an EMBL/GenBank/DDBJ whole genome shotgun (WGS) entry which is preliminary data.</text>
</comment>
<evidence type="ECO:0000256" key="5">
    <source>
        <dbReference type="ARBA" id="ARBA00023136"/>
    </source>
</evidence>
<evidence type="ECO:0000313" key="8">
    <source>
        <dbReference type="EMBL" id="HJA93190.1"/>
    </source>
</evidence>
<comment type="subcellular location">
    <subcellularLocation>
        <location evidence="1">Cell membrane</location>
        <topology evidence="1">Multi-pass membrane protein</topology>
    </subcellularLocation>
</comment>
<keyword evidence="2" id="KW-1003">Cell membrane</keyword>
<dbReference type="Pfam" id="PF03176">
    <property type="entry name" value="MMPL"/>
    <property type="match status" value="2"/>
</dbReference>
<feature type="transmembrane region" description="Helical" evidence="6">
    <location>
        <begin position="613"/>
        <end position="634"/>
    </location>
</feature>
<dbReference type="Gene3D" id="1.20.1640.10">
    <property type="entry name" value="Multidrug efflux transporter AcrB transmembrane domain"/>
    <property type="match status" value="2"/>
</dbReference>
<keyword evidence="4 6" id="KW-1133">Transmembrane helix</keyword>
<dbReference type="InterPro" id="IPR050545">
    <property type="entry name" value="Mycobact_MmpL"/>
</dbReference>
<feature type="transmembrane region" description="Helical" evidence="6">
    <location>
        <begin position="265"/>
        <end position="289"/>
    </location>
</feature>
<dbReference type="GO" id="GO:0005886">
    <property type="term" value="C:plasma membrane"/>
    <property type="evidence" value="ECO:0007669"/>
    <property type="project" value="UniProtKB-SubCell"/>
</dbReference>
<dbReference type="SUPFAM" id="SSF82866">
    <property type="entry name" value="Multidrug efflux transporter AcrB transmembrane domain"/>
    <property type="match status" value="2"/>
</dbReference>
<dbReference type="PANTHER" id="PTHR33406:SF13">
    <property type="entry name" value="MEMBRANE PROTEIN YDFJ"/>
    <property type="match status" value="1"/>
</dbReference>
<feature type="transmembrane region" description="Helical" evidence="6">
    <location>
        <begin position="543"/>
        <end position="563"/>
    </location>
</feature>
<feature type="transmembrane region" description="Helical" evidence="6">
    <location>
        <begin position="301"/>
        <end position="328"/>
    </location>
</feature>
<dbReference type="AlphaFoldDB" id="A0A9D2I6E1"/>
<evidence type="ECO:0000256" key="3">
    <source>
        <dbReference type="ARBA" id="ARBA00022692"/>
    </source>
</evidence>
<evidence type="ECO:0000259" key="7">
    <source>
        <dbReference type="Pfam" id="PF03176"/>
    </source>
</evidence>
<evidence type="ECO:0000256" key="2">
    <source>
        <dbReference type="ARBA" id="ARBA00022475"/>
    </source>
</evidence>
<name>A0A9D2I6E1_9FIRM</name>
<feature type="transmembrane region" description="Helical" evidence="6">
    <location>
        <begin position="197"/>
        <end position="217"/>
    </location>
</feature>
<keyword evidence="5 6" id="KW-0472">Membrane</keyword>
<dbReference type="InterPro" id="IPR004869">
    <property type="entry name" value="MMPL_dom"/>
</dbReference>
<feature type="domain" description="Membrane transport protein MMPL" evidence="7">
    <location>
        <begin position="138"/>
        <end position="333"/>
    </location>
</feature>
<dbReference type="EMBL" id="DWYY01000093">
    <property type="protein sequence ID" value="HJA93190.1"/>
    <property type="molecule type" value="Genomic_DNA"/>
</dbReference>
<feature type="transmembrane region" description="Helical" evidence="6">
    <location>
        <begin position="569"/>
        <end position="592"/>
    </location>
</feature>
<feature type="transmembrane region" description="Helical" evidence="6">
    <location>
        <begin position="646"/>
        <end position="670"/>
    </location>
</feature>
<feature type="transmembrane region" description="Helical" evidence="6">
    <location>
        <begin position="171"/>
        <end position="190"/>
    </location>
</feature>
<gene>
    <name evidence="8" type="ORF">H9717_08790</name>
</gene>
<keyword evidence="3 6" id="KW-0812">Transmembrane</keyword>
<feature type="domain" description="Membrane transport protein MMPL" evidence="7">
    <location>
        <begin position="460"/>
        <end position="673"/>
    </location>
</feature>
<evidence type="ECO:0000256" key="4">
    <source>
        <dbReference type="ARBA" id="ARBA00022989"/>
    </source>
</evidence>
<evidence type="ECO:0000313" key="9">
    <source>
        <dbReference type="Proteomes" id="UP000886858"/>
    </source>
</evidence>